<dbReference type="RefSeq" id="WP_206561041.1">
    <property type="nucleotide sequence ID" value="NZ_JAFKCZ010000009.1"/>
</dbReference>
<comment type="function">
    <text evidence="1">May be specifically involved in the processing, transport, and/or maturation of the MADH beta-subunit.</text>
</comment>
<evidence type="ECO:0000256" key="5">
    <source>
        <dbReference type="ARBA" id="ARBA00022692"/>
    </source>
</evidence>
<protein>
    <recommendedName>
        <fullName evidence="4">Methylamine utilization protein MauE</fullName>
    </recommendedName>
</protein>
<keyword evidence="7 8" id="KW-0472">Membrane</keyword>
<feature type="transmembrane region" description="Helical" evidence="8">
    <location>
        <begin position="48"/>
        <end position="72"/>
    </location>
</feature>
<feature type="transmembrane region" description="Helical" evidence="8">
    <location>
        <begin position="116"/>
        <end position="136"/>
    </location>
</feature>
<dbReference type="Pfam" id="PF07291">
    <property type="entry name" value="MauE"/>
    <property type="match status" value="1"/>
</dbReference>
<dbReference type="EMBL" id="JAFKCZ010000009">
    <property type="protein sequence ID" value="MBN7797591.1"/>
    <property type="molecule type" value="Genomic_DNA"/>
</dbReference>
<organism evidence="10 11">
    <name type="scientific">Parahaliea mediterranea</name>
    <dbReference type="NCBI Taxonomy" id="651086"/>
    <lineage>
        <taxon>Bacteria</taxon>
        <taxon>Pseudomonadati</taxon>
        <taxon>Pseudomonadota</taxon>
        <taxon>Gammaproteobacteria</taxon>
        <taxon>Cellvibrionales</taxon>
        <taxon>Halieaceae</taxon>
        <taxon>Parahaliea</taxon>
    </lineage>
</organism>
<feature type="transmembrane region" description="Helical" evidence="8">
    <location>
        <begin position="143"/>
        <end position="165"/>
    </location>
</feature>
<proteinExistence type="predicted"/>
<keyword evidence="11" id="KW-1185">Reference proteome</keyword>
<dbReference type="InterPro" id="IPR009908">
    <property type="entry name" value="Methylamine_util_MauE"/>
</dbReference>
<gene>
    <name evidence="10" type="ORF">JYP50_13355</name>
</gene>
<evidence type="ECO:0000259" key="9">
    <source>
        <dbReference type="Pfam" id="PF07291"/>
    </source>
</evidence>
<dbReference type="AlphaFoldDB" id="A0A939DGT3"/>
<evidence type="ECO:0000256" key="8">
    <source>
        <dbReference type="SAM" id="Phobius"/>
    </source>
</evidence>
<dbReference type="GO" id="GO:0016020">
    <property type="term" value="C:membrane"/>
    <property type="evidence" value="ECO:0007669"/>
    <property type="project" value="UniProtKB-SubCell"/>
</dbReference>
<feature type="transmembrane region" description="Helical" evidence="8">
    <location>
        <begin position="79"/>
        <end position="96"/>
    </location>
</feature>
<evidence type="ECO:0000256" key="1">
    <source>
        <dbReference type="ARBA" id="ARBA00003475"/>
    </source>
</evidence>
<name>A0A939DGT3_9GAMM</name>
<reference evidence="10" key="1">
    <citation type="submission" date="2021-02" db="EMBL/GenBank/DDBJ databases">
        <title>PHA producing bacteria isolated from coastal sediment in Guangdong, Shenzhen.</title>
        <authorList>
            <person name="Zheng W."/>
            <person name="Yu S."/>
            <person name="Huang Y."/>
        </authorList>
    </citation>
    <scope>NUCLEOTIDE SEQUENCE</scope>
    <source>
        <strain evidence="10">TN14-10</strain>
    </source>
</reference>
<dbReference type="GO" id="GO:0030416">
    <property type="term" value="P:methylamine metabolic process"/>
    <property type="evidence" value="ECO:0007669"/>
    <property type="project" value="InterPro"/>
</dbReference>
<sequence length="178" mass="18630">MDPLLYTLLALCFGLLFAQALAHKLADFPRFTGVLRGYLRGLGIRSPWAVHTLASLVVLAETLALLCCLLPVGAVPRAVAVAAPLLAYALAMAANIRRGHRLLDCGCSWGAARQAISMGLVYRNVALAIAALTMLLPVTSRALVALDVLSILAATSVAALGYSVVNATLALNHSLAEE</sequence>
<accession>A0A939DGT3</accession>
<evidence type="ECO:0000256" key="2">
    <source>
        <dbReference type="ARBA" id="ARBA00004141"/>
    </source>
</evidence>
<comment type="caution">
    <text evidence="10">The sequence shown here is derived from an EMBL/GenBank/DDBJ whole genome shotgun (WGS) entry which is preliminary data.</text>
</comment>
<evidence type="ECO:0000313" key="10">
    <source>
        <dbReference type="EMBL" id="MBN7797591.1"/>
    </source>
</evidence>
<evidence type="ECO:0000313" key="11">
    <source>
        <dbReference type="Proteomes" id="UP000664303"/>
    </source>
</evidence>
<keyword evidence="6 8" id="KW-1133">Transmembrane helix</keyword>
<dbReference type="Proteomes" id="UP000664303">
    <property type="component" value="Unassembled WGS sequence"/>
</dbReference>
<evidence type="ECO:0000256" key="6">
    <source>
        <dbReference type="ARBA" id="ARBA00022989"/>
    </source>
</evidence>
<feature type="domain" description="Methylamine utilisation protein MauE" evidence="9">
    <location>
        <begin position="5"/>
        <end position="136"/>
    </location>
</feature>
<evidence type="ECO:0000256" key="4">
    <source>
        <dbReference type="ARBA" id="ARBA00019078"/>
    </source>
</evidence>
<evidence type="ECO:0000256" key="7">
    <source>
        <dbReference type="ARBA" id="ARBA00023136"/>
    </source>
</evidence>
<evidence type="ECO:0000256" key="3">
    <source>
        <dbReference type="ARBA" id="ARBA00004856"/>
    </source>
</evidence>
<comment type="pathway">
    <text evidence="3">One-carbon metabolism; methylamine degradation.</text>
</comment>
<keyword evidence="5 8" id="KW-0812">Transmembrane</keyword>
<comment type="subcellular location">
    <subcellularLocation>
        <location evidence="2">Membrane</location>
        <topology evidence="2">Multi-pass membrane protein</topology>
    </subcellularLocation>
</comment>